<gene>
    <name evidence="1" type="ORF">EPJ80_10520</name>
</gene>
<dbReference type="RefSeq" id="WP_147758924.1">
    <property type="nucleotide sequence ID" value="NZ_SAXT01000005.1"/>
</dbReference>
<reference evidence="1 2" key="1">
    <citation type="journal article" date="1992" name="Lakartidningen">
        <title>[Penicillin V and not amoxicillin is the first choice preparation in acute otitis].</title>
        <authorList>
            <person name="Kamme C."/>
            <person name="Lundgren K."/>
            <person name="Prellner K."/>
        </authorList>
    </citation>
    <scope>NUCLEOTIDE SEQUENCE [LARGE SCALE GENOMIC DNA]</scope>
    <source>
        <strain evidence="1 2">W1</strain>
    </source>
</reference>
<sequence length="279" mass="33471">MLEINSQSNFDDIKKVVSKIGKEVIEFNIIWLNFITRKKIIFLISEILKKYNIEKYNDDIAYILMELISNGIKARYLHIITIKCLKNLYPSYNQKIDKEEYFNDNEIMIQYSDLFKEEKNKEKLKKLMKLEKSLIKDMDENNNINILEDERYKELLSFRENDKNKFIIKLIIEIKKNNIEFSIINDSPLIMINKTRIDSKRLTFREYYNKGMTENFFMEQLDNSESAGFGLALCDLRLYNNGLNPHEHLKIYDENNKTYSKLILPIKQTFNYSLSHNKY</sequence>
<name>A0A5C8CFN7_9SPIR</name>
<comment type="caution">
    <text evidence="1">The sequence shown here is derived from an EMBL/GenBank/DDBJ whole genome shotgun (WGS) entry which is preliminary data.</text>
</comment>
<organism evidence="1 2">
    <name type="scientific">Brachyspira aalborgi</name>
    <dbReference type="NCBI Taxonomy" id="29522"/>
    <lineage>
        <taxon>Bacteria</taxon>
        <taxon>Pseudomonadati</taxon>
        <taxon>Spirochaetota</taxon>
        <taxon>Spirochaetia</taxon>
        <taxon>Brachyspirales</taxon>
        <taxon>Brachyspiraceae</taxon>
        <taxon>Brachyspira</taxon>
    </lineage>
</organism>
<evidence type="ECO:0000313" key="1">
    <source>
        <dbReference type="EMBL" id="TXJ12110.1"/>
    </source>
</evidence>
<dbReference type="Proteomes" id="UP000325116">
    <property type="component" value="Unassembled WGS sequence"/>
</dbReference>
<proteinExistence type="predicted"/>
<dbReference type="AlphaFoldDB" id="A0A5C8CFN7"/>
<protein>
    <submittedName>
        <fullName evidence="1">Uncharacterized protein</fullName>
    </submittedName>
</protein>
<accession>A0A5C8CFN7</accession>
<evidence type="ECO:0000313" key="2">
    <source>
        <dbReference type="Proteomes" id="UP000325116"/>
    </source>
</evidence>
<dbReference type="EMBL" id="SAXT01000005">
    <property type="protein sequence ID" value="TXJ12110.1"/>
    <property type="molecule type" value="Genomic_DNA"/>
</dbReference>